<organism evidence="1 2">
    <name type="scientific">Pseudomonas syringae pv. avii</name>
    <dbReference type="NCBI Taxonomy" id="663959"/>
    <lineage>
        <taxon>Bacteria</taxon>
        <taxon>Pseudomonadati</taxon>
        <taxon>Pseudomonadota</taxon>
        <taxon>Gammaproteobacteria</taxon>
        <taxon>Pseudomonadales</taxon>
        <taxon>Pseudomonadaceae</taxon>
        <taxon>Pseudomonas</taxon>
        <taxon>Pseudomonas syringae</taxon>
    </lineage>
</organism>
<evidence type="ECO:0000313" key="1">
    <source>
        <dbReference type="EMBL" id="RMU48333.1"/>
    </source>
</evidence>
<proteinExistence type="predicted"/>
<sequence length="34" mass="3735">MKRLNSLFCSSAYVVLETSDTGALSSEDQPERSL</sequence>
<comment type="caution">
    <text evidence="1">The sequence shown here is derived from an EMBL/GenBank/DDBJ whole genome shotgun (WGS) entry which is preliminary data.</text>
</comment>
<evidence type="ECO:0000313" key="2">
    <source>
        <dbReference type="Proteomes" id="UP000280395"/>
    </source>
</evidence>
<dbReference type="AlphaFoldDB" id="A0A3M5US02"/>
<gene>
    <name evidence="1" type="ORF">ALP29_201227</name>
</gene>
<reference evidence="1 2" key="1">
    <citation type="submission" date="2018-08" db="EMBL/GenBank/DDBJ databases">
        <title>Recombination of ecologically and evolutionarily significant loci maintains genetic cohesion in the Pseudomonas syringae species complex.</title>
        <authorList>
            <person name="Dillon M."/>
            <person name="Thakur S."/>
            <person name="Almeida R.N.D."/>
            <person name="Weir B.S."/>
            <person name="Guttman D.S."/>
        </authorList>
    </citation>
    <scope>NUCLEOTIDE SEQUENCE [LARGE SCALE GENOMIC DNA]</scope>
    <source>
        <strain evidence="1 2">ICMP 14479</strain>
    </source>
</reference>
<dbReference type="Proteomes" id="UP000280395">
    <property type="component" value="Unassembled WGS sequence"/>
</dbReference>
<name>A0A3M5US02_PSESX</name>
<protein>
    <submittedName>
        <fullName evidence="1">Uncharacterized protein</fullName>
    </submittedName>
</protein>
<dbReference type="EMBL" id="RBUA01001166">
    <property type="protein sequence ID" value="RMU48333.1"/>
    <property type="molecule type" value="Genomic_DNA"/>
</dbReference>
<accession>A0A3M5US02</accession>